<keyword evidence="2" id="KW-1185">Reference proteome</keyword>
<name>A0AAV1JPT9_9NEOP</name>
<protein>
    <submittedName>
        <fullName evidence="1">Uncharacterized protein</fullName>
    </submittedName>
</protein>
<dbReference type="AlphaFoldDB" id="A0AAV1JPT9"/>
<reference evidence="1 2" key="1">
    <citation type="submission" date="2023-11" db="EMBL/GenBank/DDBJ databases">
        <authorList>
            <person name="Okamura Y."/>
        </authorList>
    </citation>
    <scope>NUCLEOTIDE SEQUENCE [LARGE SCALE GENOMIC DNA]</scope>
</reference>
<comment type="caution">
    <text evidence="1">The sequence shown here is derived from an EMBL/GenBank/DDBJ whole genome shotgun (WGS) entry which is preliminary data.</text>
</comment>
<proteinExistence type="predicted"/>
<accession>A0AAV1JPT9</accession>
<dbReference type="Proteomes" id="UP001497472">
    <property type="component" value="Unassembled WGS sequence"/>
</dbReference>
<evidence type="ECO:0000313" key="1">
    <source>
        <dbReference type="EMBL" id="CAK1550432.1"/>
    </source>
</evidence>
<sequence>MHASTVFTLSDYRPYCRGVEAIGVKASTTANAEPTPPPYLRVARLSLDWRCAILLTWLAGYKVTHVSLPTSNRVNARGYLVTRDRAGFRPLNIGINCVARGVYSVYRLEFPGTYLAYTWAASRVPPPPHLPRGGKAPRLIDAAPDATGARGVVLAFRTAPIYNSAR</sequence>
<dbReference type="EMBL" id="CAVLEF010000082">
    <property type="protein sequence ID" value="CAK1550432.1"/>
    <property type="molecule type" value="Genomic_DNA"/>
</dbReference>
<organism evidence="1 2">
    <name type="scientific">Leptosia nina</name>
    <dbReference type="NCBI Taxonomy" id="320188"/>
    <lineage>
        <taxon>Eukaryota</taxon>
        <taxon>Metazoa</taxon>
        <taxon>Ecdysozoa</taxon>
        <taxon>Arthropoda</taxon>
        <taxon>Hexapoda</taxon>
        <taxon>Insecta</taxon>
        <taxon>Pterygota</taxon>
        <taxon>Neoptera</taxon>
        <taxon>Endopterygota</taxon>
        <taxon>Lepidoptera</taxon>
        <taxon>Glossata</taxon>
        <taxon>Ditrysia</taxon>
        <taxon>Papilionoidea</taxon>
        <taxon>Pieridae</taxon>
        <taxon>Pierinae</taxon>
        <taxon>Leptosia</taxon>
    </lineage>
</organism>
<gene>
    <name evidence="1" type="ORF">LNINA_LOCUS9659</name>
</gene>
<evidence type="ECO:0000313" key="2">
    <source>
        <dbReference type="Proteomes" id="UP001497472"/>
    </source>
</evidence>